<evidence type="ECO:0000256" key="2">
    <source>
        <dbReference type="ARBA" id="ARBA00022801"/>
    </source>
</evidence>
<dbReference type="RefSeq" id="WP_189400195.1">
    <property type="nucleotide sequence ID" value="NZ_BMXA01000002.1"/>
</dbReference>
<keyword evidence="5" id="KW-1185">Reference proteome</keyword>
<dbReference type="SFLD" id="SFLDG01142">
    <property type="entry name" value="C2.B.2:_Mannosyl-3-phosphoglyc"/>
    <property type="match status" value="1"/>
</dbReference>
<evidence type="ECO:0000313" key="4">
    <source>
        <dbReference type="EMBL" id="GHA09319.1"/>
    </source>
</evidence>
<dbReference type="InterPro" id="IPR036412">
    <property type="entry name" value="HAD-like_sf"/>
</dbReference>
<dbReference type="EMBL" id="BMXA01000002">
    <property type="protein sequence ID" value="GHA09319.1"/>
    <property type="molecule type" value="Genomic_DNA"/>
</dbReference>
<reference evidence="4" key="2">
    <citation type="submission" date="2020-09" db="EMBL/GenBank/DDBJ databases">
        <authorList>
            <person name="Sun Q."/>
            <person name="Kim S."/>
        </authorList>
    </citation>
    <scope>NUCLEOTIDE SEQUENCE</scope>
    <source>
        <strain evidence="4">KCTC 12711</strain>
    </source>
</reference>
<reference evidence="4" key="1">
    <citation type="journal article" date="2014" name="Int. J. Syst. Evol. Microbiol.">
        <title>Complete genome sequence of Corynebacterium casei LMG S-19264T (=DSM 44701T), isolated from a smear-ripened cheese.</title>
        <authorList>
            <consortium name="US DOE Joint Genome Institute (JGI-PGF)"/>
            <person name="Walter F."/>
            <person name="Albersmeier A."/>
            <person name="Kalinowski J."/>
            <person name="Ruckert C."/>
        </authorList>
    </citation>
    <scope>NUCLEOTIDE SEQUENCE</scope>
    <source>
        <strain evidence="4">KCTC 12711</strain>
    </source>
</reference>
<sequence length="281" mass="30575">MSTRLIVSTDLDGTLLDHHTYSFDAALPALALCAQQDVPVLLNTSKTLAEVITLQQAIGLSTPLITENGSALTVMGEANIAIEADSNGPKVVTKNGMTSYVFGVTRERILSFINAVRRDTDWQFVGFNDWSVAEIAEHTGLSLEAAEQAAQKQYSEPIVWQGSDEELVQFEAQVQAAGFSLLKGGRFYHIQGQTDKAKPLLWLKTVPQLLWPDSDGNSTPKLICLGDNHNDVAMLNVADFPVCVRSPVADFPPLSSDHPVLYTQGLGPIGWNEAMHQLLTT</sequence>
<evidence type="ECO:0000313" key="5">
    <source>
        <dbReference type="Proteomes" id="UP000614811"/>
    </source>
</evidence>
<dbReference type="PANTHER" id="PTHR10000">
    <property type="entry name" value="PHOSPHOSERINE PHOSPHATASE"/>
    <property type="match status" value="1"/>
</dbReference>
<dbReference type="Pfam" id="PF08282">
    <property type="entry name" value="Hydrolase_3"/>
    <property type="match status" value="1"/>
</dbReference>
<dbReference type="Gene3D" id="3.30.980.20">
    <property type="entry name" value="Putative mannosyl-3-phosphoglycerate phosphatase, domain 2"/>
    <property type="match status" value="1"/>
</dbReference>
<keyword evidence="2" id="KW-0378">Hydrolase</keyword>
<dbReference type="AlphaFoldDB" id="A0A918RRF7"/>
<dbReference type="InterPro" id="IPR023214">
    <property type="entry name" value="HAD_sf"/>
</dbReference>
<dbReference type="GO" id="GO:0005829">
    <property type="term" value="C:cytosol"/>
    <property type="evidence" value="ECO:0007669"/>
    <property type="project" value="TreeGrafter"/>
</dbReference>
<dbReference type="SFLD" id="SFLDG01140">
    <property type="entry name" value="C2.B:_Phosphomannomutase_and_P"/>
    <property type="match status" value="1"/>
</dbReference>
<comment type="caution">
    <text evidence="4">The sequence shown here is derived from an EMBL/GenBank/DDBJ whole genome shotgun (WGS) entry which is preliminary data.</text>
</comment>
<dbReference type="NCBIfam" id="TIGR01484">
    <property type="entry name" value="HAD-SF-IIB"/>
    <property type="match status" value="1"/>
</dbReference>
<dbReference type="NCBIfam" id="TIGR01486">
    <property type="entry name" value="HAD-SF-IIB-MPGP"/>
    <property type="match status" value="1"/>
</dbReference>
<proteinExistence type="predicted"/>
<dbReference type="Gene3D" id="3.40.50.1000">
    <property type="entry name" value="HAD superfamily/HAD-like"/>
    <property type="match status" value="1"/>
</dbReference>
<accession>A0A918RRF7</accession>
<dbReference type="PANTHER" id="PTHR10000:SF8">
    <property type="entry name" value="HAD SUPERFAMILY HYDROLASE-LIKE, TYPE 3"/>
    <property type="match status" value="1"/>
</dbReference>
<dbReference type="InterPro" id="IPR006379">
    <property type="entry name" value="HAD-SF_hydro_IIB"/>
</dbReference>
<evidence type="ECO:0000256" key="3">
    <source>
        <dbReference type="ARBA" id="ARBA00022842"/>
    </source>
</evidence>
<protein>
    <submittedName>
        <fullName evidence="4">Mannosyl-3-phosphoglycerate phosphatase</fullName>
    </submittedName>
</protein>
<keyword evidence="1" id="KW-0479">Metal-binding</keyword>
<dbReference type="GO" id="GO:0000287">
    <property type="term" value="F:magnesium ion binding"/>
    <property type="evidence" value="ECO:0007669"/>
    <property type="project" value="TreeGrafter"/>
</dbReference>
<evidence type="ECO:0000256" key="1">
    <source>
        <dbReference type="ARBA" id="ARBA00022723"/>
    </source>
</evidence>
<dbReference type="GO" id="GO:0051479">
    <property type="term" value="P:mannosylglycerate biosynthetic process"/>
    <property type="evidence" value="ECO:0007669"/>
    <property type="project" value="InterPro"/>
</dbReference>
<dbReference type="Proteomes" id="UP000614811">
    <property type="component" value="Unassembled WGS sequence"/>
</dbReference>
<dbReference type="SUPFAM" id="SSF56784">
    <property type="entry name" value="HAD-like"/>
    <property type="match status" value="1"/>
</dbReference>
<dbReference type="SFLD" id="SFLDS00003">
    <property type="entry name" value="Haloacid_Dehalogenase"/>
    <property type="match status" value="1"/>
</dbReference>
<gene>
    <name evidence="4" type="ORF">GCM10008090_19130</name>
</gene>
<dbReference type="GO" id="GO:0050531">
    <property type="term" value="F:mannosyl-3-phosphoglycerate phosphatase activity"/>
    <property type="evidence" value="ECO:0007669"/>
    <property type="project" value="InterPro"/>
</dbReference>
<dbReference type="InterPro" id="IPR006381">
    <property type="entry name" value="HAD-SF-IIB-MPGP"/>
</dbReference>
<name>A0A918RRF7_9GAMM</name>
<keyword evidence="3" id="KW-0460">Magnesium</keyword>
<organism evidence="4 5">
    <name type="scientific">Arenicella chitinivorans</name>
    <dbReference type="NCBI Taxonomy" id="1329800"/>
    <lineage>
        <taxon>Bacteria</taxon>
        <taxon>Pseudomonadati</taxon>
        <taxon>Pseudomonadota</taxon>
        <taxon>Gammaproteobacteria</taxon>
        <taxon>Arenicellales</taxon>
        <taxon>Arenicellaceae</taxon>
        <taxon>Arenicella</taxon>
    </lineage>
</organism>